<keyword evidence="4" id="KW-1185">Reference proteome</keyword>
<dbReference type="Proteomes" id="UP000317422">
    <property type="component" value="Unassembled WGS sequence"/>
</dbReference>
<dbReference type="EMBL" id="VFQC01000001">
    <property type="protein sequence ID" value="TQN32850.1"/>
    <property type="molecule type" value="Genomic_DNA"/>
</dbReference>
<organism evidence="3 4">
    <name type="scientific">Haloactinospora alba</name>
    <dbReference type="NCBI Taxonomy" id="405555"/>
    <lineage>
        <taxon>Bacteria</taxon>
        <taxon>Bacillati</taxon>
        <taxon>Actinomycetota</taxon>
        <taxon>Actinomycetes</taxon>
        <taxon>Streptosporangiales</taxon>
        <taxon>Nocardiopsidaceae</taxon>
        <taxon>Haloactinospora</taxon>
    </lineage>
</organism>
<keyword evidence="2" id="KW-0472">Membrane</keyword>
<dbReference type="CDD" id="cd16428">
    <property type="entry name" value="TcpC_C"/>
    <property type="match status" value="1"/>
</dbReference>
<dbReference type="InterPro" id="IPR024735">
    <property type="entry name" value="TcpC"/>
</dbReference>
<protein>
    <submittedName>
        <fullName evidence="3">Conjugative transposon protein TcpC</fullName>
    </submittedName>
</protein>
<sequence length="316" mass="33848">MVRKATARRDGSGEADAGDGGPDEPVRHPRAGAGGRWWVWVGRAILWAFLLVVIANGIWMPIRDGLAQPPQQEEDATDDEPSFPTTAATAFAARFADAYLNAGGDSADDRAEKLSEFVPEGEADSFDLSNTNLTGEDVEVIAVDASDDHNAVVTLSAHVNGEPMSLDVPVYAEDATSLVVSGQPALLAAPDKADLPEAPQTDTDSDAHEELEPFLTDFFEAYAQTPEHLSRYTERGAEVTELPGGSLEFVSLDELTVPAGDGGDVRETTASVVWRLAGSEEDDPATLTQTYQVDVVRTDNDWYVRDIQGAPRGFGD</sequence>
<comment type="caution">
    <text evidence="3">The sequence shown here is derived from an EMBL/GenBank/DDBJ whole genome shotgun (WGS) entry which is preliminary data.</text>
</comment>
<dbReference type="RefSeq" id="WP_141924299.1">
    <property type="nucleotide sequence ID" value="NZ_VFQC01000001.1"/>
</dbReference>
<feature type="region of interest" description="Disordered" evidence="1">
    <location>
        <begin position="1"/>
        <end position="30"/>
    </location>
</feature>
<keyword evidence="2" id="KW-1133">Transmembrane helix</keyword>
<feature type="transmembrane region" description="Helical" evidence="2">
    <location>
        <begin position="37"/>
        <end position="59"/>
    </location>
</feature>
<evidence type="ECO:0000313" key="3">
    <source>
        <dbReference type="EMBL" id="TQN32850.1"/>
    </source>
</evidence>
<dbReference type="AlphaFoldDB" id="A0A543NLZ9"/>
<dbReference type="InterPro" id="IPR035628">
    <property type="entry name" value="TcpC_C"/>
</dbReference>
<evidence type="ECO:0000256" key="2">
    <source>
        <dbReference type="SAM" id="Phobius"/>
    </source>
</evidence>
<proteinExistence type="predicted"/>
<evidence type="ECO:0000256" key="1">
    <source>
        <dbReference type="SAM" id="MobiDB-lite"/>
    </source>
</evidence>
<accession>A0A543NLZ9</accession>
<reference evidence="3 4" key="1">
    <citation type="submission" date="2019-06" db="EMBL/GenBank/DDBJ databases">
        <title>Sequencing the genomes of 1000 actinobacteria strains.</title>
        <authorList>
            <person name="Klenk H.-P."/>
        </authorList>
    </citation>
    <scope>NUCLEOTIDE SEQUENCE [LARGE SCALE GENOMIC DNA]</scope>
    <source>
        <strain evidence="3 4">DSM 45015</strain>
    </source>
</reference>
<keyword evidence="2" id="KW-0812">Transmembrane</keyword>
<evidence type="ECO:0000313" key="4">
    <source>
        <dbReference type="Proteomes" id="UP000317422"/>
    </source>
</evidence>
<dbReference type="Pfam" id="PF12642">
    <property type="entry name" value="TpcC"/>
    <property type="match status" value="1"/>
</dbReference>
<name>A0A543NLZ9_9ACTN</name>
<dbReference type="OrthoDB" id="4084447at2"/>
<dbReference type="Gene3D" id="3.10.450.540">
    <property type="match status" value="1"/>
</dbReference>
<gene>
    <name evidence="3" type="ORF">FHX37_2835</name>
</gene>